<evidence type="ECO:0000256" key="2">
    <source>
        <dbReference type="ARBA" id="ARBA00022741"/>
    </source>
</evidence>
<keyword evidence="3" id="KW-0342">GTP-binding</keyword>
<dbReference type="AlphaFoldDB" id="A0AAN9BBQ6"/>
<name>A0AAN9BBQ6_9CAEN</name>
<comment type="similarity">
    <text evidence="1">Belongs to the small GTPase superfamily. Rho family.</text>
</comment>
<dbReference type="FunFam" id="3.40.50.300:FF:001179">
    <property type="entry name" value="Rho family GTPase"/>
    <property type="match status" value="1"/>
</dbReference>
<dbReference type="SMART" id="SM00173">
    <property type="entry name" value="RAS"/>
    <property type="match status" value="1"/>
</dbReference>
<dbReference type="NCBIfam" id="TIGR00231">
    <property type="entry name" value="small_GTP"/>
    <property type="match status" value="1"/>
</dbReference>
<evidence type="ECO:0000256" key="1">
    <source>
        <dbReference type="ARBA" id="ARBA00010142"/>
    </source>
</evidence>
<dbReference type="GO" id="GO:0007264">
    <property type="term" value="P:small GTPase-mediated signal transduction"/>
    <property type="evidence" value="ECO:0007669"/>
    <property type="project" value="InterPro"/>
</dbReference>
<dbReference type="Gene3D" id="3.40.50.300">
    <property type="entry name" value="P-loop containing nucleotide triphosphate hydrolases"/>
    <property type="match status" value="1"/>
</dbReference>
<evidence type="ECO:0000313" key="4">
    <source>
        <dbReference type="EMBL" id="KAK7102577.1"/>
    </source>
</evidence>
<dbReference type="SUPFAM" id="SSF52540">
    <property type="entry name" value="P-loop containing nucleoside triphosphate hydrolases"/>
    <property type="match status" value="1"/>
</dbReference>
<dbReference type="PROSITE" id="PS51421">
    <property type="entry name" value="RAS"/>
    <property type="match status" value="1"/>
</dbReference>
<sequence>MAPIRLKLVIVGDGQCGKTCLRTVFSKKKFPEDYTPTALETEVVETEVNGQQVRLVLEDTGGQEGYEQLCSLTVRSSDIILMCFSIDSPDTLENVQEKWNPHVRRNCPDVPVILVGNKRDLRNDPATRHKLERMKQSPVSQDEGKAKADEIGASAYVECSAKDNEGVLEVFETAIIRSLKKNKNCLIM</sequence>
<keyword evidence="2" id="KW-0547">Nucleotide-binding</keyword>
<dbReference type="GO" id="GO:0003924">
    <property type="term" value="F:GTPase activity"/>
    <property type="evidence" value="ECO:0007669"/>
    <property type="project" value="InterPro"/>
</dbReference>
<gene>
    <name evidence="4" type="ORF">V1264_020775</name>
</gene>
<dbReference type="Pfam" id="PF00071">
    <property type="entry name" value="Ras"/>
    <property type="match status" value="1"/>
</dbReference>
<dbReference type="SMART" id="SM00175">
    <property type="entry name" value="RAB"/>
    <property type="match status" value="1"/>
</dbReference>
<dbReference type="EMBL" id="JBAMIC010000010">
    <property type="protein sequence ID" value="KAK7102577.1"/>
    <property type="molecule type" value="Genomic_DNA"/>
</dbReference>
<dbReference type="PROSITE" id="PS51420">
    <property type="entry name" value="RHO"/>
    <property type="match status" value="1"/>
</dbReference>
<dbReference type="InterPro" id="IPR003578">
    <property type="entry name" value="Small_GTPase_Rho"/>
</dbReference>
<dbReference type="InterPro" id="IPR005225">
    <property type="entry name" value="Small_GTP-bd"/>
</dbReference>
<protein>
    <submittedName>
        <fullName evidence="4">Uncharacterized protein</fullName>
    </submittedName>
</protein>
<dbReference type="InterPro" id="IPR027417">
    <property type="entry name" value="P-loop_NTPase"/>
</dbReference>
<dbReference type="GO" id="GO:0005525">
    <property type="term" value="F:GTP binding"/>
    <property type="evidence" value="ECO:0007669"/>
    <property type="project" value="UniProtKB-KW"/>
</dbReference>
<dbReference type="Proteomes" id="UP001374579">
    <property type="component" value="Unassembled WGS sequence"/>
</dbReference>
<accession>A0AAN9BBQ6</accession>
<dbReference type="PROSITE" id="PS51419">
    <property type="entry name" value="RAB"/>
    <property type="match status" value="1"/>
</dbReference>
<evidence type="ECO:0000313" key="5">
    <source>
        <dbReference type="Proteomes" id="UP001374579"/>
    </source>
</evidence>
<dbReference type="PRINTS" id="PR00449">
    <property type="entry name" value="RASTRNSFRMNG"/>
</dbReference>
<dbReference type="SMART" id="SM00174">
    <property type="entry name" value="RHO"/>
    <property type="match status" value="1"/>
</dbReference>
<dbReference type="InterPro" id="IPR001806">
    <property type="entry name" value="Small_GTPase"/>
</dbReference>
<evidence type="ECO:0000256" key="3">
    <source>
        <dbReference type="ARBA" id="ARBA00023134"/>
    </source>
</evidence>
<reference evidence="4 5" key="1">
    <citation type="submission" date="2024-02" db="EMBL/GenBank/DDBJ databases">
        <title>Chromosome-scale genome assembly of the rough periwinkle Littorina saxatilis.</title>
        <authorList>
            <person name="De Jode A."/>
            <person name="Faria R."/>
            <person name="Formenti G."/>
            <person name="Sims Y."/>
            <person name="Smith T.P."/>
            <person name="Tracey A."/>
            <person name="Wood J.M.D."/>
            <person name="Zagrodzka Z.B."/>
            <person name="Johannesson K."/>
            <person name="Butlin R.K."/>
            <person name="Leder E.H."/>
        </authorList>
    </citation>
    <scope>NUCLEOTIDE SEQUENCE [LARGE SCALE GENOMIC DNA]</scope>
    <source>
        <strain evidence="4">Snail1</strain>
        <tissue evidence="4">Muscle</tissue>
    </source>
</reference>
<dbReference type="PANTHER" id="PTHR24072">
    <property type="entry name" value="RHO FAMILY GTPASE"/>
    <property type="match status" value="1"/>
</dbReference>
<organism evidence="4 5">
    <name type="scientific">Littorina saxatilis</name>
    <dbReference type="NCBI Taxonomy" id="31220"/>
    <lineage>
        <taxon>Eukaryota</taxon>
        <taxon>Metazoa</taxon>
        <taxon>Spiralia</taxon>
        <taxon>Lophotrochozoa</taxon>
        <taxon>Mollusca</taxon>
        <taxon>Gastropoda</taxon>
        <taxon>Caenogastropoda</taxon>
        <taxon>Littorinimorpha</taxon>
        <taxon>Littorinoidea</taxon>
        <taxon>Littorinidae</taxon>
        <taxon>Littorina</taxon>
    </lineage>
</organism>
<keyword evidence="5" id="KW-1185">Reference proteome</keyword>
<comment type="caution">
    <text evidence="4">The sequence shown here is derived from an EMBL/GenBank/DDBJ whole genome shotgun (WGS) entry which is preliminary data.</text>
</comment>
<proteinExistence type="inferred from homology"/>